<accession>A0A1Z4LKP6</accession>
<feature type="domain" description="VWFA" evidence="2">
    <location>
        <begin position="397"/>
        <end position="573"/>
    </location>
</feature>
<dbReference type="Pfam" id="PF13416">
    <property type="entry name" value="SBP_bac_8"/>
    <property type="match status" value="1"/>
</dbReference>
<dbReference type="Pfam" id="PF13519">
    <property type="entry name" value="VWA_2"/>
    <property type="match status" value="1"/>
</dbReference>
<name>A0A1Z4LKP6_9CYAN</name>
<proteinExistence type="predicted"/>
<dbReference type="EMBL" id="AP018227">
    <property type="protein sequence ID" value="BAY81785.1"/>
    <property type="molecule type" value="Genomic_DNA"/>
</dbReference>
<dbReference type="OrthoDB" id="517022at2"/>
<dbReference type="InterPro" id="IPR050934">
    <property type="entry name" value="ITIH"/>
</dbReference>
<keyword evidence="1" id="KW-0732">Signal</keyword>
<dbReference type="Proteomes" id="UP000218418">
    <property type="component" value="Chromosome"/>
</dbReference>
<protein>
    <recommendedName>
        <fullName evidence="2">VWFA domain-containing protein</fullName>
    </recommendedName>
</protein>
<feature type="signal peptide" evidence="1">
    <location>
        <begin position="1"/>
        <end position="27"/>
    </location>
</feature>
<dbReference type="InterPro" id="IPR006059">
    <property type="entry name" value="SBP"/>
</dbReference>
<dbReference type="PANTHER" id="PTHR10338:SF119">
    <property type="entry name" value="INTER-ALPHA-TRYPSIN INHIBITOR HEAVY CHAIN H4"/>
    <property type="match status" value="1"/>
</dbReference>
<dbReference type="SUPFAM" id="SSF53300">
    <property type="entry name" value="vWA-like"/>
    <property type="match status" value="1"/>
</dbReference>
<dbReference type="InterPro" id="IPR002035">
    <property type="entry name" value="VWF_A"/>
</dbReference>
<evidence type="ECO:0000256" key="1">
    <source>
        <dbReference type="SAM" id="SignalP"/>
    </source>
</evidence>
<dbReference type="SMART" id="SM00327">
    <property type="entry name" value="VWA"/>
    <property type="match status" value="1"/>
</dbReference>
<dbReference type="Gene3D" id="3.40.50.410">
    <property type="entry name" value="von Willebrand factor, type A domain"/>
    <property type="match status" value="1"/>
</dbReference>
<keyword evidence="4" id="KW-1185">Reference proteome</keyword>
<dbReference type="PANTHER" id="PTHR10338">
    <property type="entry name" value="INTER-ALPHA-TRYPSIN INHIBITOR HEAVY CHAIN FAMILY MEMBER"/>
    <property type="match status" value="1"/>
</dbReference>
<dbReference type="PROSITE" id="PS50234">
    <property type="entry name" value="VWFA"/>
    <property type="match status" value="1"/>
</dbReference>
<dbReference type="AlphaFoldDB" id="A0A1Z4LKP6"/>
<gene>
    <name evidence="3" type="ORF">NIES267_12620</name>
</gene>
<sequence>MFFNACRSVAYVATVVSVLLLTACAGAENNSINNSNNLDNFNGLKIKFLVGSALGKFCNQTAQDFNATNPQLDNGTAFRVECEAAGSGDVVTKLITLATEFKNGTLQESSPEFPTIVSVDGEIYQSRLIYQMNQLFPGQSYIPEITESPLLANSPMVLMTQGSIAPGLQKLDNPYKALVDAKNHRDIDPNAPLLPVNYVHTAPTRSNSGLQTLVTQFASLSGKRPENMTAADVQKFQPQVQQIQSKITRYGTSTSSLAKSMVKNGQFWASVGSVYESSVIAANSHLQPGQQRYQAVYPKATFTSNMRAILPKAPWVSADEQAAAEKLIDYLRSPQAQKVATELGLRPGIPGIPLGAKFSAEFGVNPQAKYDSLRPPKPEIVEVMLNSWQEVVKKPSLVVVVVDSSGSMEGEKLPAVQRTLQTYINSLGPKEQIALIDFDEEIGSTVLVDGTPEGKEKGMEFIGNLEASGGTRLYDAAISARNWLSENLRQDAINAVLILTDGDDTNSNVSLEQLKQELQKSSFKSEKRIAFFTVGYGNEREFNPEALKTIAELNGGYYSKGDPESIAKLMSNLQLEF</sequence>
<evidence type="ECO:0000313" key="4">
    <source>
        <dbReference type="Proteomes" id="UP000218418"/>
    </source>
</evidence>
<feature type="chain" id="PRO_5013074449" description="VWFA domain-containing protein" evidence="1">
    <location>
        <begin position="28"/>
        <end position="577"/>
    </location>
</feature>
<dbReference type="PROSITE" id="PS51257">
    <property type="entry name" value="PROKAR_LIPOPROTEIN"/>
    <property type="match status" value="1"/>
</dbReference>
<dbReference type="InterPro" id="IPR036465">
    <property type="entry name" value="vWFA_dom_sf"/>
</dbReference>
<dbReference type="SUPFAM" id="SSF53850">
    <property type="entry name" value="Periplasmic binding protein-like II"/>
    <property type="match status" value="1"/>
</dbReference>
<evidence type="ECO:0000313" key="3">
    <source>
        <dbReference type="EMBL" id="BAY81785.1"/>
    </source>
</evidence>
<reference evidence="3 4" key="1">
    <citation type="submission" date="2017-06" db="EMBL/GenBank/DDBJ databases">
        <title>Genome sequencing of cyanobaciteial culture collection at National Institute for Environmental Studies (NIES).</title>
        <authorList>
            <person name="Hirose Y."/>
            <person name="Shimura Y."/>
            <person name="Fujisawa T."/>
            <person name="Nakamura Y."/>
            <person name="Kawachi M."/>
        </authorList>
    </citation>
    <scope>NUCLEOTIDE SEQUENCE [LARGE SCALE GENOMIC DNA]</scope>
    <source>
        <strain evidence="3 4">NIES-267</strain>
    </source>
</reference>
<dbReference type="Gene3D" id="3.40.190.10">
    <property type="entry name" value="Periplasmic binding protein-like II"/>
    <property type="match status" value="1"/>
</dbReference>
<evidence type="ECO:0000259" key="2">
    <source>
        <dbReference type="PROSITE" id="PS50234"/>
    </source>
</evidence>
<organism evidence="3 4">
    <name type="scientific">Calothrix parasitica NIES-267</name>
    <dbReference type="NCBI Taxonomy" id="1973488"/>
    <lineage>
        <taxon>Bacteria</taxon>
        <taxon>Bacillati</taxon>
        <taxon>Cyanobacteriota</taxon>
        <taxon>Cyanophyceae</taxon>
        <taxon>Nostocales</taxon>
        <taxon>Calotrichaceae</taxon>
        <taxon>Calothrix</taxon>
    </lineage>
</organism>